<evidence type="ECO:0000256" key="1">
    <source>
        <dbReference type="ARBA" id="ARBA00004167"/>
    </source>
</evidence>
<comment type="subcellular location">
    <subcellularLocation>
        <location evidence="1">Membrane</location>
        <topology evidence="1">Single-pass membrane protein</topology>
    </subcellularLocation>
</comment>
<dbReference type="Pfam" id="PF13927">
    <property type="entry name" value="Ig_3"/>
    <property type="match status" value="2"/>
</dbReference>
<dbReference type="PANTHER" id="PTHR23278">
    <property type="entry name" value="SIDESTEP PROTEIN"/>
    <property type="match status" value="1"/>
</dbReference>
<dbReference type="AlphaFoldDB" id="A0AAE1LU93"/>
<dbReference type="Pfam" id="PF00047">
    <property type="entry name" value="ig"/>
    <property type="match status" value="1"/>
</dbReference>
<comment type="caution">
    <text evidence="5">The sequence shown here is derived from an EMBL/GenBank/DDBJ whole genome shotgun (WGS) entry which is preliminary data.</text>
</comment>
<evidence type="ECO:0000313" key="5">
    <source>
        <dbReference type="EMBL" id="KAK3932826.1"/>
    </source>
</evidence>
<dbReference type="InterPro" id="IPR003599">
    <property type="entry name" value="Ig_sub"/>
</dbReference>
<feature type="domain" description="Ig-like" evidence="4">
    <location>
        <begin position="91"/>
        <end position="185"/>
    </location>
</feature>
<dbReference type="SMART" id="SM00409">
    <property type="entry name" value="IG"/>
    <property type="match status" value="4"/>
</dbReference>
<reference evidence="5" key="2">
    <citation type="journal article" date="2023" name="BMC Genomics">
        <title>Pest status, molecular evolution, and epigenetic factors derived from the genome assembly of Frankliniella fusca, a thysanopteran phytovirus vector.</title>
        <authorList>
            <person name="Catto M.A."/>
            <person name="Labadie P.E."/>
            <person name="Jacobson A.L."/>
            <person name="Kennedy G.G."/>
            <person name="Srinivasan R."/>
            <person name="Hunt B.G."/>
        </authorList>
    </citation>
    <scope>NUCLEOTIDE SEQUENCE</scope>
    <source>
        <strain evidence="5">PL_HMW_Pooled</strain>
    </source>
</reference>
<dbReference type="Pfam" id="PF08205">
    <property type="entry name" value="C2-set_2"/>
    <property type="match status" value="1"/>
</dbReference>
<dbReference type="InterPro" id="IPR036179">
    <property type="entry name" value="Ig-like_dom_sf"/>
</dbReference>
<sequence length="385" mass="43523">MVLWFREINGNPEGEPLYSFDARGRSKGHELTWSAYGRRAFFVTATDPAELSVANITERDEGTYRCRVDFRNSPTRNVRVNLTVIVPPERPVIFNSERRDTTNLIQPYNEGDNVVLLCEVRGGRPRPWVKWFLENELLDESYEVGENGVTVNRLMLPNVGRQHLHARLMCQASNLPTIPYQAKVVVLDINLRPTAVTITTRERHLEYNKTYEIECKAQGSRPLAVISWWKGTHHIRHQDKQSESDGVTLSVLKFVPSIEDDGKYLTCRAENPAIADSTIEDKWLLNVEYQPLVSIKMGTTLKPDDIKEGDDVYFECEVMANPKVYRLVWYHDGAEISHNQSAGVILSDRSLVLRGITRAAAGSYTCLAANSQGKSGSNAVQLSVM</sequence>
<dbReference type="InterPro" id="IPR013162">
    <property type="entry name" value="CD80_C2-set"/>
</dbReference>
<evidence type="ECO:0000256" key="2">
    <source>
        <dbReference type="ARBA" id="ARBA00023136"/>
    </source>
</evidence>
<dbReference type="SMART" id="SM00408">
    <property type="entry name" value="IGc2"/>
    <property type="match status" value="2"/>
</dbReference>
<reference evidence="5" key="1">
    <citation type="submission" date="2021-07" db="EMBL/GenBank/DDBJ databases">
        <authorList>
            <person name="Catto M.A."/>
            <person name="Jacobson A."/>
            <person name="Kennedy G."/>
            <person name="Labadie P."/>
            <person name="Hunt B.G."/>
            <person name="Srinivasan R."/>
        </authorList>
    </citation>
    <scope>NUCLEOTIDE SEQUENCE</scope>
    <source>
        <strain evidence="5">PL_HMW_Pooled</strain>
        <tissue evidence="5">Head</tissue>
    </source>
</reference>
<evidence type="ECO:0000259" key="4">
    <source>
        <dbReference type="PROSITE" id="PS50835"/>
    </source>
</evidence>
<feature type="domain" description="Ig-like" evidence="4">
    <location>
        <begin position="291"/>
        <end position="383"/>
    </location>
</feature>
<dbReference type="InterPro" id="IPR013151">
    <property type="entry name" value="Immunoglobulin_dom"/>
</dbReference>
<accession>A0AAE1LU93</accession>
<gene>
    <name evidence="5" type="ORF">KUF71_014803</name>
</gene>
<dbReference type="EMBL" id="JAHWGI010001440">
    <property type="protein sequence ID" value="KAK3932826.1"/>
    <property type="molecule type" value="Genomic_DNA"/>
</dbReference>
<proteinExistence type="predicted"/>
<dbReference type="InterPro" id="IPR013783">
    <property type="entry name" value="Ig-like_fold"/>
</dbReference>
<evidence type="ECO:0000313" key="6">
    <source>
        <dbReference type="Proteomes" id="UP001219518"/>
    </source>
</evidence>
<dbReference type="PANTHER" id="PTHR23278:SF28">
    <property type="entry name" value="SIDESTEP IV, ISOFORM C"/>
    <property type="match status" value="1"/>
</dbReference>
<keyword evidence="2" id="KW-0472">Membrane</keyword>
<name>A0AAE1LU93_9NEOP</name>
<organism evidence="5 6">
    <name type="scientific">Frankliniella fusca</name>
    <dbReference type="NCBI Taxonomy" id="407009"/>
    <lineage>
        <taxon>Eukaryota</taxon>
        <taxon>Metazoa</taxon>
        <taxon>Ecdysozoa</taxon>
        <taxon>Arthropoda</taxon>
        <taxon>Hexapoda</taxon>
        <taxon>Insecta</taxon>
        <taxon>Pterygota</taxon>
        <taxon>Neoptera</taxon>
        <taxon>Paraneoptera</taxon>
        <taxon>Thysanoptera</taxon>
        <taxon>Terebrantia</taxon>
        <taxon>Thripoidea</taxon>
        <taxon>Thripidae</taxon>
        <taxon>Frankliniella</taxon>
    </lineage>
</organism>
<dbReference type="Proteomes" id="UP001219518">
    <property type="component" value="Unassembled WGS sequence"/>
</dbReference>
<dbReference type="GO" id="GO:0016020">
    <property type="term" value="C:membrane"/>
    <property type="evidence" value="ECO:0007669"/>
    <property type="project" value="UniProtKB-SubCell"/>
</dbReference>
<keyword evidence="3" id="KW-1015">Disulfide bond</keyword>
<dbReference type="InterPro" id="IPR007110">
    <property type="entry name" value="Ig-like_dom"/>
</dbReference>
<dbReference type="InterPro" id="IPR003598">
    <property type="entry name" value="Ig_sub2"/>
</dbReference>
<keyword evidence="6" id="KW-1185">Reference proteome</keyword>
<feature type="domain" description="Ig-like" evidence="4">
    <location>
        <begin position="1"/>
        <end position="83"/>
    </location>
</feature>
<feature type="domain" description="Ig-like" evidence="4">
    <location>
        <begin position="193"/>
        <end position="280"/>
    </location>
</feature>
<evidence type="ECO:0000256" key="3">
    <source>
        <dbReference type="ARBA" id="ARBA00023157"/>
    </source>
</evidence>
<dbReference type="PROSITE" id="PS50835">
    <property type="entry name" value="IG_LIKE"/>
    <property type="match status" value="4"/>
</dbReference>
<dbReference type="SUPFAM" id="SSF48726">
    <property type="entry name" value="Immunoglobulin"/>
    <property type="match status" value="4"/>
</dbReference>
<dbReference type="Gene3D" id="2.60.40.10">
    <property type="entry name" value="Immunoglobulins"/>
    <property type="match status" value="4"/>
</dbReference>
<protein>
    <submittedName>
        <fullName evidence="5">Nephrin</fullName>
    </submittedName>
</protein>